<keyword evidence="2" id="KW-1185">Reference proteome</keyword>
<dbReference type="AlphaFoldDB" id="A0AAD9QK66"/>
<name>A0AAD9QK66_ACRCE</name>
<proteinExistence type="predicted"/>
<accession>A0AAD9QK66</accession>
<evidence type="ECO:0000313" key="1">
    <source>
        <dbReference type="EMBL" id="KAK2562722.1"/>
    </source>
</evidence>
<dbReference type="Proteomes" id="UP001249851">
    <property type="component" value="Unassembled WGS sequence"/>
</dbReference>
<dbReference type="EMBL" id="JARQWQ010000028">
    <property type="protein sequence ID" value="KAK2562722.1"/>
    <property type="molecule type" value="Genomic_DNA"/>
</dbReference>
<reference evidence="1" key="2">
    <citation type="journal article" date="2023" name="Science">
        <title>Genomic signatures of disease resistance in endangered staghorn corals.</title>
        <authorList>
            <person name="Vollmer S.V."/>
            <person name="Selwyn J.D."/>
            <person name="Despard B.A."/>
            <person name="Roesel C.L."/>
        </authorList>
    </citation>
    <scope>NUCLEOTIDE SEQUENCE</scope>
    <source>
        <strain evidence="1">K2</strain>
    </source>
</reference>
<evidence type="ECO:0000313" key="2">
    <source>
        <dbReference type="Proteomes" id="UP001249851"/>
    </source>
</evidence>
<organism evidence="1 2">
    <name type="scientific">Acropora cervicornis</name>
    <name type="common">Staghorn coral</name>
    <dbReference type="NCBI Taxonomy" id="6130"/>
    <lineage>
        <taxon>Eukaryota</taxon>
        <taxon>Metazoa</taxon>
        <taxon>Cnidaria</taxon>
        <taxon>Anthozoa</taxon>
        <taxon>Hexacorallia</taxon>
        <taxon>Scleractinia</taxon>
        <taxon>Astrocoeniina</taxon>
        <taxon>Acroporidae</taxon>
        <taxon>Acropora</taxon>
    </lineage>
</organism>
<protein>
    <submittedName>
        <fullName evidence="1">Uncharacterized protein</fullName>
    </submittedName>
</protein>
<sequence>MHAMVYHIPRFMTKYDGTKKFTGQGVEKLDDDCRRIHLQRSNKWDAPKDVLLVGKQVEHLYEYEGVSRKYRKQKPEYWNMKIHESRAKRPKIFTELPDDHHVVSGDLMIDEMTAEEKKDKLKERGFTNRLRSIKKLQELFLNTLRQEKNINSILILMASLSRKVMVGTKFNIN</sequence>
<reference evidence="1" key="1">
    <citation type="journal article" date="2023" name="G3 (Bethesda)">
        <title>Whole genome assembly and annotation of the endangered Caribbean coral Acropora cervicornis.</title>
        <authorList>
            <person name="Selwyn J.D."/>
            <person name="Vollmer S.V."/>
        </authorList>
    </citation>
    <scope>NUCLEOTIDE SEQUENCE</scope>
    <source>
        <strain evidence="1">K2</strain>
    </source>
</reference>
<comment type="caution">
    <text evidence="1">The sequence shown here is derived from an EMBL/GenBank/DDBJ whole genome shotgun (WGS) entry which is preliminary data.</text>
</comment>
<gene>
    <name evidence="1" type="ORF">P5673_014431</name>
</gene>